<comment type="similarity">
    <text evidence="1">Belongs to the glycosyl hydrolase 9 (cellulase E) family.</text>
</comment>
<evidence type="ECO:0000259" key="8">
    <source>
        <dbReference type="Pfam" id="PF02927"/>
    </source>
</evidence>
<keyword evidence="4" id="KW-0326">Glycosidase</keyword>
<keyword evidence="2 9" id="KW-0378">Hydrolase</keyword>
<evidence type="ECO:0000256" key="5">
    <source>
        <dbReference type="ARBA" id="ARBA00023326"/>
    </source>
</evidence>
<feature type="domain" description="Glycoside hydrolase family 9" evidence="7">
    <location>
        <begin position="149"/>
        <end position="541"/>
    </location>
</feature>
<feature type="domain" description="Cellulase Ig-like" evidence="8">
    <location>
        <begin position="25"/>
        <end position="104"/>
    </location>
</feature>
<reference evidence="9 10" key="1">
    <citation type="submission" date="2017-10" db="EMBL/GenBank/DDBJ databases">
        <title>Genome sequence of Caulobacter mirabilis FWC38.</title>
        <authorList>
            <person name="Fiebig A."/>
            <person name="Crosson S."/>
        </authorList>
    </citation>
    <scope>NUCLEOTIDE SEQUENCE [LARGE SCALE GENOMIC DNA]</scope>
    <source>
        <strain evidence="9 10">FWC 38</strain>
    </source>
</reference>
<dbReference type="InterPro" id="IPR012341">
    <property type="entry name" value="6hp_glycosidase-like_sf"/>
</dbReference>
<evidence type="ECO:0000259" key="7">
    <source>
        <dbReference type="Pfam" id="PF00759"/>
    </source>
</evidence>
<dbReference type="InterPro" id="IPR001701">
    <property type="entry name" value="Glyco_hydro_9"/>
</dbReference>
<keyword evidence="6" id="KW-0732">Signal</keyword>
<dbReference type="Pfam" id="PF02927">
    <property type="entry name" value="CelD_N"/>
    <property type="match status" value="1"/>
</dbReference>
<feature type="signal peptide" evidence="6">
    <location>
        <begin position="1"/>
        <end position="24"/>
    </location>
</feature>
<feature type="chain" id="PRO_5013864274" evidence="6">
    <location>
        <begin position="25"/>
        <end position="596"/>
    </location>
</feature>
<dbReference type="Gene3D" id="1.50.10.10">
    <property type="match status" value="1"/>
</dbReference>
<dbReference type="InterPro" id="IPR013783">
    <property type="entry name" value="Ig-like_fold"/>
</dbReference>
<evidence type="ECO:0000256" key="2">
    <source>
        <dbReference type="ARBA" id="ARBA00022801"/>
    </source>
</evidence>
<evidence type="ECO:0000256" key="4">
    <source>
        <dbReference type="ARBA" id="ARBA00023295"/>
    </source>
</evidence>
<dbReference type="SUPFAM" id="SSF81296">
    <property type="entry name" value="E set domains"/>
    <property type="match status" value="1"/>
</dbReference>
<evidence type="ECO:0000313" key="10">
    <source>
        <dbReference type="Proteomes" id="UP000228945"/>
    </source>
</evidence>
<dbReference type="OrthoDB" id="9808897at2"/>
<keyword evidence="5" id="KW-0624">Polysaccharide degradation</keyword>
<dbReference type="InterPro" id="IPR004197">
    <property type="entry name" value="Cellulase_Ig-like"/>
</dbReference>
<dbReference type="EMBL" id="CP024201">
    <property type="protein sequence ID" value="ATQ43844.1"/>
    <property type="molecule type" value="Genomic_DNA"/>
</dbReference>
<evidence type="ECO:0000256" key="1">
    <source>
        <dbReference type="ARBA" id="ARBA00007072"/>
    </source>
</evidence>
<sequence length="596" mass="64541">MNGMKLWLASGAALLALAGGVAQAAVKVHVNQVALERAGPKAAVVETDRGAAGGRFSVLRDGQEVLAGDLAAEPAFSEWGAGKRYFTADFSGLKEAGRYEVKVTLGGETATSPAFVVADDALFATTGKALVEYFKLSRNVSEADKRIRIYGTKTYVNVWGGWKDAGGDAGKYLSHLSYANFFNPQQTSFAAWALARSYEASPGRFQKAGLDKQIVDEALWGADYLHRLLSPEGFFYMTVFDRWKSPGAERVVTGYVGIEGVYTKNYQAAYREGGGVAIAALARAYRLAKDTGAKGEFPADQYLADAERSFAHMQKNNLRYVDDGRENIIDDYTALLAATELYLSTKKPVYLEAARARAARLNGRMTANGWFDSDDKGRPYYHAAEAGFPVLSLVSYLAIETDAARIAAAKDTIGKALKGQLTLDAAVANPYDYPRQPFMTFKDGRRGPLQTGFFIPHANETRYWWQGESARLASLSVAALLGGRATDPRAGAAFGVEPALAEFAQDQIDWTLGRNPYDMSMLYGFGAKNVPDAESAGVHVPGGISNGITGGVGSDQGRGIAWAEGPDSENWRWLEQWIPHNAWFLLLASVTDPEAK</sequence>
<dbReference type="Pfam" id="PF00759">
    <property type="entry name" value="Glyco_hydro_9"/>
    <property type="match status" value="1"/>
</dbReference>
<proteinExistence type="inferred from homology"/>
<dbReference type="SUPFAM" id="SSF48208">
    <property type="entry name" value="Six-hairpin glycosidases"/>
    <property type="match status" value="1"/>
</dbReference>
<evidence type="ECO:0000313" key="9">
    <source>
        <dbReference type="EMBL" id="ATQ43844.1"/>
    </source>
</evidence>
<organism evidence="9 10">
    <name type="scientific">Caulobacter mirabilis</name>
    <dbReference type="NCBI Taxonomy" id="69666"/>
    <lineage>
        <taxon>Bacteria</taxon>
        <taxon>Pseudomonadati</taxon>
        <taxon>Pseudomonadota</taxon>
        <taxon>Alphaproteobacteria</taxon>
        <taxon>Caulobacterales</taxon>
        <taxon>Caulobacteraceae</taxon>
        <taxon>Caulobacter</taxon>
    </lineage>
</organism>
<dbReference type="KEGG" id="cmb:CSW64_16290"/>
<dbReference type="GO" id="GO:0000272">
    <property type="term" value="P:polysaccharide catabolic process"/>
    <property type="evidence" value="ECO:0007669"/>
    <property type="project" value="UniProtKB-KW"/>
</dbReference>
<keyword evidence="3" id="KW-0119">Carbohydrate metabolism</keyword>
<dbReference type="CDD" id="cd02850">
    <property type="entry name" value="E_set_Cellulase_N"/>
    <property type="match status" value="1"/>
</dbReference>
<dbReference type="Gene3D" id="2.60.40.10">
    <property type="entry name" value="Immunoglobulins"/>
    <property type="match status" value="1"/>
</dbReference>
<gene>
    <name evidence="9" type="ORF">CSW64_16290</name>
</gene>
<dbReference type="PANTHER" id="PTHR22298">
    <property type="entry name" value="ENDO-1,4-BETA-GLUCANASE"/>
    <property type="match status" value="1"/>
</dbReference>
<dbReference type="InterPro" id="IPR008928">
    <property type="entry name" value="6-hairpin_glycosidase_sf"/>
</dbReference>
<dbReference type="InterPro" id="IPR014756">
    <property type="entry name" value="Ig_E-set"/>
</dbReference>
<evidence type="ECO:0000256" key="6">
    <source>
        <dbReference type="SAM" id="SignalP"/>
    </source>
</evidence>
<accession>A0A2D2B0S1</accession>
<dbReference type="RefSeq" id="WP_099623092.1">
    <property type="nucleotide sequence ID" value="NZ_CP024201.1"/>
</dbReference>
<dbReference type="GO" id="GO:0008810">
    <property type="term" value="F:cellulase activity"/>
    <property type="evidence" value="ECO:0007669"/>
    <property type="project" value="InterPro"/>
</dbReference>
<evidence type="ECO:0000256" key="3">
    <source>
        <dbReference type="ARBA" id="ARBA00023277"/>
    </source>
</evidence>
<dbReference type="AlphaFoldDB" id="A0A2D2B0S1"/>
<dbReference type="Proteomes" id="UP000228945">
    <property type="component" value="Chromosome"/>
</dbReference>
<protein>
    <submittedName>
        <fullName evidence="9">Glycosyl hydrolase</fullName>
    </submittedName>
</protein>
<keyword evidence="10" id="KW-1185">Reference proteome</keyword>
<name>A0A2D2B0S1_9CAUL</name>